<evidence type="ECO:0000313" key="1">
    <source>
        <dbReference type="EMBL" id="MPM42121.1"/>
    </source>
</evidence>
<name>A0A644ZQF7_9ZZZZ</name>
<reference evidence="1" key="1">
    <citation type="submission" date="2019-08" db="EMBL/GenBank/DDBJ databases">
        <authorList>
            <person name="Kucharzyk K."/>
            <person name="Murdoch R.W."/>
            <person name="Higgins S."/>
            <person name="Loffler F."/>
        </authorList>
    </citation>
    <scope>NUCLEOTIDE SEQUENCE</scope>
</reference>
<sequence length="52" mass="5549">MGLCKGILELPDKAFAQIGTLADDVAYRAVCHPDAEGIIHERAYLVHADAAV</sequence>
<organism evidence="1">
    <name type="scientific">bioreactor metagenome</name>
    <dbReference type="NCBI Taxonomy" id="1076179"/>
    <lineage>
        <taxon>unclassified sequences</taxon>
        <taxon>metagenomes</taxon>
        <taxon>ecological metagenomes</taxon>
    </lineage>
</organism>
<dbReference type="EMBL" id="VSSQ01009609">
    <property type="protein sequence ID" value="MPM42121.1"/>
    <property type="molecule type" value="Genomic_DNA"/>
</dbReference>
<accession>A0A644ZQF7</accession>
<proteinExistence type="predicted"/>
<protein>
    <submittedName>
        <fullName evidence="1">Uncharacterized protein</fullName>
    </submittedName>
</protein>
<comment type="caution">
    <text evidence="1">The sequence shown here is derived from an EMBL/GenBank/DDBJ whole genome shotgun (WGS) entry which is preliminary data.</text>
</comment>
<gene>
    <name evidence="1" type="ORF">SDC9_88783</name>
</gene>
<dbReference type="AlphaFoldDB" id="A0A644ZQF7"/>